<protein>
    <submittedName>
        <fullName evidence="1">Uncharacterized protein</fullName>
    </submittedName>
</protein>
<keyword evidence="2" id="KW-1185">Reference proteome</keyword>
<organism evidence="1 2">
    <name type="scientific">Apostasia shenzhenica</name>
    <dbReference type="NCBI Taxonomy" id="1088818"/>
    <lineage>
        <taxon>Eukaryota</taxon>
        <taxon>Viridiplantae</taxon>
        <taxon>Streptophyta</taxon>
        <taxon>Embryophyta</taxon>
        <taxon>Tracheophyta</taxon>
        <taxon>Spermatophyta</taxon>
        <taxon>Magnoliopsida</taxon>
        <taxon>Liliopsida</taxon>
        <taxon>Asparagales</taxon>
        <taxon>Orchidaceae</taxon>
        <taxon>Apostasioideae</taxon>
        <taxon>Apostasia</taxon>
    </lineage>
</organism>
<reference evidence="1 2" key="1">
    <citation type="journal article" date="2017" name="Nature">
        <title>The Apostasia genome and the evolution of orchids.</title>
        <authorList>
            <person name="Zhang G.Q."/>
            <person name="Liu K.W."/>
            <person name="Li Z."/>
            <person name="Lohaus R."/>
            <person name="Hsiao Y.Y."/>
            <person name="Niu S.C."/>
            <person name="Wang J.Y."/>
            <person name="Lin Y.C."/>
            <person name="Xu Q."/>
            <person name="Chen L.J."/>
            <person name="Yoshida K."/>
            <person name="Fujiwara S."/>
            <person name="Wang Z.W."/>
            <person name="Zhang Y.Q."/>
            <person name="Mitsuda N."/>
            <person name="Wang M."/>
            <person name="Liu G.H."/>
            <person name="Pecoraro L."/>
            <person name="Huang H.X."/>
            <person name="Xiao X.J."/>
            <person name="Lin M."/>
            <person name="Wu X.Y."/>
            <person name="Wu W.L."/>
            <person name="Chen Y.Y."/>
            <person name="Chang S.B."/>
            <person name="Sakamoto S."/>
            <person name="Ohme-Takagi M."/>
            <person name="Yagi M."/>
            <person name="Zeng S.J."/>
            <person name="Shen C.Y."/>
            <person name="Yeh C.M."/>
            <person name="Luo Y.B."/>
            <person name="Tsai W.C."/>
            <person name="Van de Peer Y."/>
            <person name="Liu Z.J."/>
        </authorList>
    </citation>
    <scope>NUCLEOTIDE SEQUENCE [LARGE SCALE GENOMIC DNA]</scope>
    <source>
        <strain evidence="2">cv. Shenzhen</strain>
        <tissue evidence="1">Stem</tissue>
    </source>
</reference>
<sequence length="103" mass="11575">MKVVRPRLAASIFPFRRTDYSDFAAAAACSPFVAVCRRVAGDSTLALIALEGCRSVFQLLLILLTPYSPPIHLPLQILRSNRLLRRVSFFVLSHSIILMKIFE</sequence>
<dbReference type="EMBL" id="KZ452001">
    <property type="protein sequence ID" value="PKA52731.1"/>
    <property type="molecule type" value="Genomic_DNA"/>
</dbReference>
<dbReference type="Proteomes" id="UP000236161">
    <property type="component" value="Unassembled WGS sequence"/>
</dbReference>
<proteinExistence type="predicted"/>
<evidence type="ECO:0000313" key="1">
    <source>
        <dbReference type="EMBL" id="PKA52731.1"/>
    </source>
</evidence>
<evidence type="ECO:0000313" key="2">
    <source>
        <dbReference type="Proteomes" id="UP000236161"/>
    </source>
</evidence>
<gene>
    <name evidence="1" type="ORF">AXF42_Ash001712</name>
</gene>
<name>A0A2I0AB03_9ASPA</name>
<accession>A0A2I0AB03</accession>
<dbReference type="AlphaFoldDB" id="A0A2I0AB03"/>